<dbReference type="STRING" id="1125725.HMPREF1325_2254"/>
<dbReference type="OrthoDB" id="9776839at2"/>
<dbReference type="GO" id="GO:0016491">
    <property type="term" value="F:oxidoreductase activity"/>
    <property type="evidence" value="ECO:0007669"/>
    <property type="project" value="UniProtKB-KW"/>
</dbReference>
<gene>
    <name evidence="4" type="ORF">HMPREF0860_0006</name>
    <name evidence="3" type="ORF">HMPREF1325_2254</name>
</gene>
<dbReference type="Gene3D" id="3.50.50.60">
    <property type="entry name" value="FAD/NAD(P)-binding domain"/>
    <property type="match status" value="2"/>
</dbReference>
<evidence type="ECO:0000313" key="6">
    <source>
        <dbReference type="Proteomes" id="UP000016646"/>
    </source>
</evidence>
<dbReference type="Proteomes" id="UP000016412">
    <property type="component" value="Unassembled WGS sequence"/>
</dbReference>
<dbReference type="PANTHER" id="PTHR42949">
    <property type="entry name" value="ANAEROBIC GLYCEROL-3-PHOSPHATE DEHYDROGENASE SUBUNIT B"/>
    <property type="match status" value="1"/>
</dbReference>
<keyword evidence="1" id="KW-0560">Oxidoreductase</keyword>
<dbReference type="RefSeq" id="WP_021329415.1">
    <property type="nucleotide sequence ID" value="NZ_AUZJ01000009.1"/>
</dbReference>
<accession>U1FNT3</accession>
<sequence length="465" mass="50028">MSNTIYDAVIVGGGPAGLAAAVSAYDNGAEKLLILERDSKLGGILLQCIHNGFGLHYFGEELTGPEYAGRFVAQVRERGIEYKTDTMVISIDKAEDFEGAGLTETSFDKTSGEHVVTAMNAKDGLMFLHTKTVILAMGCRERTRGALVIPGTRPAGIFTAGSAQRFVNIDGYLPGKKIVILGSGDIGLIMARRLTLEGCDVKVVCEVMPYSAGLSRNMTQCLENFNIPLKLSTTVIEIHGRERVTGVTIAAVDANRRPVKGSEEYVACDTLLLSVGLIPENEVSTGAGVHMDPVTKGPSVNQLMETSVPGIFACGNTVHVHDLVDFVTTESVLAGKCAAEYALCAESARQNAANAALHALPIRPGNRVRYTVPQHIDRDDAFKESASKKYADKKDEPKVQIMFRSTDVYRGVTVAVYSGNERLYSKKARIVRPGEMQIADVPAFSLAKVEAPLTVSIETPEDTID</sequence>
<dbReference type="InterPro" id="IPR023753">
    <property type="entry name" value="FAD/NAD-binding_dom"/>
</dbReference>
<dbReference type="Pfam" id="PF07992">
    <property type="entry name" value="Pyr_redox_2"/>
    <property type="match status" value="1"/>
</dbReference>
<comment type="caution">
    <text evidence="3">The sequence shown here is derived from an EMBL/GenBank/DDBJ whole genome shotgun (WGS) entry which is preliminary data.</text>
</comment>
<organism evidence="3 5">
    <name type="scientific">Treponema socranskii subsp. socranskii VPI DR56BR1116 = ATCC 35536</name>
    <dbReference type="NCBI Taxonomy" id="1125725"/>
    <lineage>
        <taxon>Bacteria</taxon>
        <taxon>Pseudomonadati</taxon>
        <taxon>Spirochaetota</taxon>
        <taxon>Spirochaetia</taxon>
        <taxon>Spirochaetales</taxon>
        <taxon>Treponemataceae</taxon>
        <taxon>Treponema</taxon>
    </lineage>
</organism>
<evidence type="ECO:0000256" key="1">
    <source>
        <dbReference type="ARBA" id="ARBA00023002"/>
    </source>
</evidence>
<dbReference type="SUPFAM" id="SSF51905">
    <property type="entry name" value="FAD/NAD(P)-binding domain"/>
    <property type="match status" value="1"/>
</dbReference>
<evidence type="ECO:0000259" key="2">
    <source>
        <dbReference type="Pfam" id="PF07992"/>
    </source>
</evidence>
<name>U1FNT3_TRESO</name>
<evidence type="ECO:0000313" key="3">
    <source>
        <dbReference type="EMBL" id="ERF61538.1"/>
    </source>
</evidence>
<dbReference type="Proteomes" id="UP000016646">
    <property type="component" value="Unassembled WGS sequence"/>
</dbReference>
<protein>
    <submittedName>
        <fullName evidence="3">Pyridine nucleotide-disulfide oxidoreductase</fullName>
    </submittedName>
</protein>
<dbReference type="PRINTS" id="PR00368">
    <property type="entry name" value="FADPNR"/>
</dbReference>
<dbReference type="PRINTS" id="PR00411">
    <property type="entry name" value="PNDRDTASEI"/>
</dbReference>
<keyword evidence="6" id="KW-1185">Reference proteome</keyword>
<dbReference type="PANTHER" id="PTHR42949:SF3">
    <property type="entry name" value="ANAEROBIC GLYCEROL-3-PHOSPHATE DEHYDROGENASE SUBUNIT B"/>
    <property type="match status" value="1"/>
</dbReference>
<evidence type="ECO:0000313" key="5">
    <source>
        <dbReference type="Proteomes" id="UP000016412"/>
    </source>
</evidence>
<evidence type="ECO:0000313" key="4">
    <source>
        <dbReference type="EMBL" id="ERK02141.1"/>
    </source>
</evidence>
<dbReference type="PATRIC" id="fig|1125725.3.peg.319"/>
<dbReference type="EMBL" id="AUZJ01000009">
    <property type="protein sequence ID" value="ERF61538.1"/>
    <property type="molecule type" value="Genomic_DNA"/>
</dbReference>
<dbReference type="AlphaFoldDB" id="U1FNT3"/>
<dbReference type="eggNOG" id="COG0446">
    <property type="taxonomic scope" value="Bacteria"/>
</dbReference>
<dbReference type="InterPro" id="IPR051691">
    <property type="entry name" value="Metab_Enz_Cyan_OpOx_G3PDH"/>
</dbReference>
<reference evidence="5 6" key="1">
    <citation type="submission" date="2013-08" db="EMBL/GenBank/DDBJ databases">
        <authorList>
            <person name="Durkin A.S."/>
            <person name="Haft D.R."/>
            <person name="McCorrison J."/>
            <person name="Torralba M."/>
            <person name="Gillis M."/>
            <person name="Haft D.H."/>
            <person name="Methe B."/>
            <person name="Sutton G."/>
            <person name="Nelson K.E."/>
        </authorList>
    </citation>
    <scope>NUCLEOTIDE SEQUENCE [LARGE SCALE GENOMIC DNA]</scope>
    <source>
        <strain evidence="4 6">ATCC 35536</strain>
        <strain evidence="3 5">VPI DR56BR1116</strain>
    </source>
</reference>
<proteinExistence type="predicted"/>
<feature type="domain" description="FAD/NAD(P)-binding" evidence="2">
    <location>
        <begin position="6"/>
        <end position="318"/>
    </location>
</feature>
<dbReference type="EMBL" id="AVQI01000052">
    <property type="protein sequence ID" value="ERK02141.1"/>
    <property type="molecule type" value="Genomic_DNA"/>
</dbReference>
<dbReference type="InterPro" id="IPR036188">
    <property type="entry name" value="FAD/NAD-bd_sf"/>
</dbReference>